<keyword evidence="1" id="KW-0812">Transmembrane</keyword>
<keyword evidence="1" id="KW-0472">Membrane</keyword>
<feature type="transmembrane region" description="Helical" evidence="1">
    <location>
        <begin position="85"/>
        <end position="108"/>
    </location>
</feature>
<protein>
    <submittedName>
        <fullName evidence="2">Uncharacterized protein</fullName>
    </submittedName>
</protein>
<evidence type="ECO:0000313" key="2">
    <source>
        <dbReference type="EMBL" id="SAI50411.1"/>
    </source>
</evidence>
<evidence type="ECO:0000313" key="3">
    <source>
        <dbReference type="Proteomes" id="UP000077037"/>
    </source>
</evidence>
<accession>A0A157QX71</accession>
<dbReference type="EMBL" id="FKBS01000025">
    <property type="protein sequence ID" value="SAI50411.1"/>
    <property type="molecule type" value="Genomic_DNA"/>
</dbReference>
<feature type="transmembrane region" description="Helical" evidence="1">
    <location>
        <begin position="47"/>
        <end position="65"/>
    </location>
</feature>
<feature type="transmembrane region" description="Helical" evidence="1">
    <location>
        <begin position="12"/>
        <end position="35"/>
    </location>
</feature>
<proteinExistence type="predicted"/>
<dbReference type="Proteomes" id="UP000077037">
    <property type="component" value="Unassembled WGS sequence"/>
</dbReference>
<name>A0A157QX71_9BORD</name>
<gene>
    <name evidence="2" type="ORF">SAMEA1982600_04171</name>
</gene>
<sequence length="208" mass="23112">MSRPATKMPRRLGLLYGTLSVAAIFAVVTLVVHTYRRFAIHPDLAETAFTASWMGGIGLGLSLLLRPRLREKLWRSASLFQRIQYLAGLAVVGGLAANLCMHLAFFLAHDMLAGPSERTLLAVSYKRDKDDAFRRCPTYFRLADTRKLCANPSIVSHIQKGDLFYTLARRSALGVSVQHVYRDAWYRCPAGHAHPSLTGCLRLQTAAP</sequence>
<dbReference type="AlphaFoldDB" id="A0A157QX71"/>
<reference evidence="2 3" key="1">
    <citation type="submission" date="2016-03" db="EMBL/GenBank/DDBJ databases">
        <authorList>
            <consortium name="Pathogen Informatics"/>
        </authorList>
    </citation>
    <scope>NUCLEOTIDE SEQUENCE [LARGE SCALE GENOMIC DNA]</scope>
    <source>
        <strain evidence="2 3">NCTC13364</strain>
    </source>
</reference>
<keyword evidence="1" id="KW-1133">Transmembrane helix</keyword>
<organism evidence="2 3">
    <name type="scientific">Bordetella ansorpii</name>
    <dbReference type="NCBI Taxonomy" id="288768"/>
    <lineage>
        <taxon>Bacteria</taxon>
        <taxon>Pseudomonadati</taxon>
        <taxon>Pseudomonadota</taxon>
        <taxon>Betaproteobacteria</taxon>
        <taxon>Burkholderiales</taxon>
        <taxon>Alcaligenaceae</taxon>
        <taxon>Bordetella</taxon>
    </lineage>
</organism>
<evidence type="ECO:0000256" key="1">
    <source>
        <dbReference type="SAM" id="Phobius"/>
    </source>
</evidence>